<proteinExistence type="predicted"/>
<evidence type="ECO:0000313" key="1">
    <source>
        <dbReference type="EMBL" id="OCK42976.1"/>
    </source>
</evidence>
<evidence type="ECO:0008006" key="3">
    <source>
        <dbReference type="Google" id="ProtNLM"/>
    </source>
</evidence>
<name>A0A1B9XZQ3_9FLAO</name>
<gene>
    <name evidence="1" type="ORF">BA195_08770</name>
</gene>
<evidence type="ECO:0000313" key="2">
    <source>
        <dbReference type="Proteomes" id="UP000093186"/>
    </source>
</evidence>
<dbReference type="RefSeq" id="WP_068704541.1">
    <property type="nucleotide sequence ID" value="NZ_JAUOSG010000002.1"/>
</dbReference>
<sequence>MKKSILNLGKALNKAQQKQINGGFDCSQFPFGICFGPVPGCLPCNQMQNYPGASRCALMHTSCDSGELN</sequence>
<dbReference type="EMBL" id="MAKX01000002">
    <property type="protein sequence ID" value="OCK42976.1"/>
    <property type="molecule type" value="Genomic_DNA"/>
</dbReference>
<comment type="caution">
    <text evidence="1">The sequence shown here is derived from an EMBL/GenBank/DDBJ whole genome shotgun (WGS) entry which is preliminary data.</text>
</comment>
<accession>A0A1B9XZQ3</accession>
<reference evidence="1 2" key="1">
    <citation type="submission" date="2016-06" db="EMBL/GenBank/DDBJ databases">
        <title>Draft Genome Sequence of Tenacibaculum soleae UCD-KL19.</title>
        <authorList>
            <person name="Eisen J.A."/>
            <person name="Coil D.A."/>
            <person name="Lujan K.M."/>
        </authorList>
    </citation>
    <scope>NUCLEOTIDE SEQUENCE [LARGE SCALE GENOMIC DNA]</scope>
    <source>
        <strain evidence="1 2">UCD-KL19</strain>
    </source>
</reference>
<protein>
    <recommendedName>
        <fullName evidence="3">Bacteriocin</fullName>
    </recommendedName>
</protein>
<dbReference type="STRING" id="447689.BA195_08770"/>
<dbReference type="OrthoDB" id="1163945at2"/>
<keyword evidence="2" id="KW-1185">Reference proteome</keyword>
<dbReference type="AlphaFoldDB" id="A0A1B9XZQ3"/>
<dbReference type="Proteomes" id="UP000093186">
    <property type="component" value="Unassembled WGS sequence"/>
</dbReference>
<organism evidence="1 2">
    <name type="scientific">Tenacibaculum soleae</name>
    <dbReference type="NCBI Taxonomy" id="447689"/>
    <lineage>
        <taxon>Bacteria</taxon>
        <taxon>Pseudomonadati</taxon>
        <taxon>Bacteroidota</taxon>
        <taxon>Flavobacteriia</taxon>
        <taxon>Flavobacteriales</taxon>
        <taxon>Flavobacteriaceae</taxon>
        <taxon>Tenacibaculum</taxon>
    </lineage>
</organism>